<evidence type="ECO:0000313" key="3">
    <source>
        <dbReference type="Proteomes" id="UP000241167"/>
    </source>
</evidence>
<reference evidence="2 3" key="1">
    <citation type="submission" date="2018-03" db="EMBL/GenBank/DDBJ databases">
        <title>The draft genome of Sphingosinicella sp. GL-C-18.</title>
        <authorList>
            <person name="Liu L."/>
            <person name="Li L."/>
            <person name="Liang L."/>
            <person name="Zhang X."/>
            <person name="Wang T."/>
        </authorList>
    </citation>
    <scope>NUCLEOTIDE SEQUENCE [LARGE SCALE GENOMIC DNA]</scope>
    <source>
        <strain evidence="2 3">GL-C-18</strain>
    </source>
</reference>
<evidence type="ECO:0000313" key="2">
    <source>
        <dbReference type="EMBL" id="PSJ40784.1"/>
    </source>
</evidence>
<dbReference type="InterPro" id="IPR012433">
    <property type="entry name" value="Imm11"/>
</dbReference>
<dbReference type="AlphaFoldDB" id="A0A2P7QS48"/>
<proteinExistence type="predicted"/>
<evidence type="ECO:0000259" key="1">
    <source>
        <dbReference type="Pfam" id="PF07791"/>
    </source>
</evidence>
<accession>A0A2P7QS48</accession>
<dbReference type="RefSeq" id="WP_106512936.1">
    <property type="nucleotide sequence ID" value="NZ_PXYI01000003.1"/>
</dbReference>
<dbReference type="EMBL" id="PXYI01000003">
    <property type="protein sequence ID" value="PSJ40784.1"/>
    <property type="molecule type" value="Genomic_DNA"/>
</dbReference>
<gene>
    <name evidence="2" type="ORF">C7I55_10840</name>
</gene>
<dbReference type="OrthoDB" id="9813630at2"/>
<dbReference type="Pfam" id="PF07791">
    <property type="entry name" value="Imm11"/>
    <property type="match status" value="1"/>
</dbReference>
<name>A0A2P7QS48_9SPHN</name>
<protein>
    <recommendedName>
        <fullName evidence="1">Immunity MXAN-0049 protein domain-containing protein</fullName>
    </recommendedName>
</protein>
<keyword evidence="3" id="KW-1185">Reference proteome</keyword>
<feature type="domain" description="Immunity MXAN-0049 protein" evidence="1">
    <location>
        <begin position="22"/>
        <end position="234"/>
    </location>
</feature>
<comment type="caution">
    <text evidence="2">The sequence shown here is derived from an EMBL/GenBank/DDBJ whole genome shotgun (WGS) entry which is preliminary data.</text>
</comment>
<dbReference type="Proteomes" id="UP000241167">
    <property type="component" value="Unassembled WGS sequence"/>
</dbReference>
<organism evidence="2 3">
    <name type="scientific">Allosphingosinicella deserti</name>
    <dbReference type="NCBI Taxonomy" id="2116704"/>
    <lineage>
        <taxon>Bacteria</taxon>
        <taxon>Pseudomonadati</taxon>
        <taxon>Pseudomonadota</taxon>
        <taxon>Alphaproteobacteria</taxon>
        <taxon>Sphingomonadales</taxon>
        <taxon>Sphingomonadaceae</taxon>
        <taxon>Allosphingosinicella</taxon>
    </lineage>
</organism>
<sequence>MTDERQIYIEGSGLLPPSSKPIYPAGIKDDERIRVHPPVAPSYDETRYWRLDDAYTAHPNETTFAWKNDPQGLYGRGRGIGRLPDPCMFQFTPKKRALPDLWRHGSLFVVSARLLDVFREVDPDAFEVRRITMMGDDGVVFDETYHFLDVIRTLEVVDYANSTIIYGGGGCLSSGQRFDPFVSGYPSVRLLKDLDLPFHIFRHKNQSVLVSNYLRERVLSMRPKARNVDFDDVASGI</sequence>